<keyword evidence="3" id="KW-1185">Reference proteome</keyword>
<protein>
    <submittedName>
        <fullName evidence="2">Cytochrome P450 monooxygenase atmQ</fullName>
    </submittedName>
</protein>
<comment type="caution">
    <text evidence="2">The sequence shown here is derived from an EMBL/GenBank/DDBJ whole genome shotgun (WGS) entry which is preliminary data.</text>
</comment>
<dbReference type="Proteomes" id="UP001221413">
    <property type="component" value="Unassembled WGS sequence"/>
</dbReference>
<dbReference type="GO" id="GO:0004497">
    <property type="term" value="F:monooxygenase activity"/>
    <property type="evidence" value="ECO:0007669"/>
    <property type="project" value="UniProtKB-KW"/>
</dbReference>
<reference evidence="2" key="1">
    <citation type="submission" date="2023-01" db="EMBL/GenBank/DDBJ databases">
        <title>The chitinases involved in constricting ring structure development in the nematode-trapping fungus Drechslerella dactyloides.</title>
        <authorList>
            <person name="Wang R."/>
            <person name="Zhang L."/>
            <person name="Tang P."/>
            <person name="Li S."/>
            <person name="Liang L."/>
        </authorList>
    </citation>
    <scope>NUCLEOTIDE SEQUENCE</scope>
    <source>
        <strain evidence="2">YMF1.00031</strain>
    </source>
</reference>
<evidence type="ECO:0000313" key="3">
    <source>
        <dbReference type="Proteomes" id="UP001221413"/>
    </source>
</evidence>
<keyword evidence="2" id="KW-0503">Monooxygenase</keyword>
<keyword evidence="1" id="KW-1133">Transmembrane helix</keyword>
<keyword evidence="2" id="KW-0560">Oxidoreductase</keyword>
<proteinExistence type="predicted"/>
<keyword evidence="1" id="KW-0472">Membrane</keyword>
<accession>A0AAD6J167</accession>
<name>A0AAD6J167_DREDA</name>
<evidence type="ECO:0000256" key="1">
    <source>
        <dbReference type="SAM" id="Phobius"/>
    </source>
</evidence>
<keyword evidence="1" id="KW-0812">Transmembrane</keyword>
<gene>
    <name evidence="2" type="ORF">Dda_3385</name>
</gene>
<sequence>MENDPVVSPTPNDSKVSGSHLTNLVYTCVHALNITEGKRADIALFYLLLLLVPIYGVYRYKKDNIDLPYVGIPPGLFGSWRAGYNFLTRADEIIREGYTKYAPEGKAFVVSTLPRYMVFLTDTDQISELGHVPDSDIGFYEALVEVGQQYVLFLLHTGLIQPITLP</sequence>
<evidence type="ECO:0000313" key="2">
    <source>
        <dbReference type="EMBL" id="KAJ6262574.1"/>
    </source>
</evidence>
<dbReference type="EMBL" id="JAQGDS010000003">
    <property type="protein sequence ID" value="KAJ6262574.1"/>
    <property type="molecule type" value="Genomic_DNA"/>
</dbReference>
<organism evidence="2 3">
    <name type="scientific">Drechslerella dactyloides</name>
    <name type="common">Nematode-trapping fungus</name>
    <name type="synonym">Arthrobotrys dactyloides</name>
    <dbReference type="NCBI Taxonomy" id="74499"/>
    <lineage>
        <taxon>Eukaryota</taxon>
        <taxon>Fungi</taxon>
        <taxon>Dikarya</taxon>
        <taxon>Ascomycota</taxon>
        <taxon>Pezizomycotina</taxon>
        <taxon>Orbiliomycetes</taxon>
        <taxon>Orbiliales</taxon>
        <taxon>Orbiliaceae</taxon>
        <taxon>Drechslerella</taxon>
    </lineage>
</organism>
<dbReference type="AlphaFoldDB" id="A0AAD6J167"/>
<feature type="transmembrane region" description="Helical" evidence="1">
    <location>
        <begin position="42"/>
        <end position="58"/>
    </location>
</feature>